<dbReference type="Proteomes" id="UP000199706">
    <property type="component" value="Unassembled WGS sequence"/>
</dbReference>
<protein>
    <submittedName>
        <fullName evidence="2">Uncharacterized protein</fullName>
    </submittedName>
</protein>
<dbReference type="OrthoDB" id="7033071at2"/>
<sequence>MTADQIKALAAILREDARWVGKQYSSHIEDRIENAADALEALSLENQRLRVDAERYRMIRNRSDYWRQHGRQAVMLGMFEEFLDAVIDAARSQSEEGKQ</sequence>
<reference evidence="2 3" key="1">
    <citation type="submission" date="2016-10" db="EMBL/GenBank/DDBJ databases">
        <authorList>
            <person name="de Groot N.N."/>
        </authorList>
    </citation>
    <scope>NUCLEOTIDE SEQUENCE [LARGE SCALE GENOMIC DNA]</scope>
    <source>
        <strain evidence="2 3">LMG 2247</strain>
    </source>
</reference>
<gene>
    <name evidence="2" type="ORF">SAMN05216466_107151</name>
</gene>
<evidence type="ECO:0000313" key="2">
    <source>
        <dbReference type="EMBL" id="SDH11490.1"/>
    </source>
</evidence>
<evidence type="ECO:0000256" key="1">
    <source>
        <dbReference type="SAM" id="Coils"/>
    </source>
</evidence>
<evidence type="ECO:0000313" key="3">
    <source>
        <dbReference type="Proteomes" id="UP000199706"/>
    </source>
</evidence>
<name>A0A1G7ZTJ8_9BURK</name>
<accession>A0A1G7ZTJ8</accession>
<keyword evidence="1" id="KW-0175">Coiled coil</keyword>
<dbReference type="EMBL" id="FNCJ01000007">
    <property type="protein sequence ID" value="SDH11490.1"/>
    <property type="molecule type" value="Genomic_DNA"/>
</dbReference>
<feature type="coiled-coil region" evidence="1">
    <location>
        <begin position="25"/>
        <end position="52"/>
    </location>
</feature>
<proteinExistence type="predicted"/>
<dbReference type="AlphaFoldDB" id="A0A1G7ZTJ8"/>
<organism evidence="2 3">
    <name type="scientific">Paraburkholderia phenazinium</name>
    <dbReference type="NCBI Taxonomy" id="60549"/>
    <lineage>
        <taxon>Bacteria</taxon>
        <taxon>Pseudomonadati</taxon>
        <taxon>Pseudomonadota</taxon>
        <taxon>Betaproteobacteria</taxon>
        <taxon>Burkholderiales</taxon>
        <taxon>Burkholderiaceae</taxon>
        <taxon>Paraburkholderia</taxon>
    </lineage>
</organism>
<dbReference type="RefSeq" id="WP_143016622.1">
    <property type="nucleotide sequence ID" value="NZ_FNCJ01000007.1"/>
</dbReference>